<feature type="transmembrane region" description="Helical" evidence="8">
    <location>
        <begin position="474"/>
        <end position="494"/>
    </location>
</feature>
<evidence type="ECO:0000256" key="8">
    <source>
        <dbReference type="SAM" id="Phobius"/>
    </source>
</evidence>
<comment type="caution">
    <text evidence="11">The sequence shown here is derived from an EMBL/GenBank/DDBJ whole genome shotgun (WGS) entry which is preliminary data.</text>
</comment>
<dbReference type="PANTHER" id="PTHR30509:SF23">
    <property type="entry name" value="INNER MEMBRANE PROTEIN"/>
    <property type="match status" value="1"/>
</dbReference>
<keyword evidence="4 8" id="KW-1133">Transmembrane helix</keyword>
<keyword evidence="2" id="KW-1003">Cell membrane</keyword>
<comment type="subcellular location">
    <subcellularLocation>
        <location evidence="1">Cell membrane</location>
        <topology evidence="1">Multi-pass membrane protein</topology>
    </subcellularLocation>
</comment>
<accession>A0ABP9MI30</accession>
<evidence type="ECO:0008006" key="13">
    <source>
        <dbReference type="Google" id="ProtNLM"/>
    </source>
</evidence>
<feature type="transmembrane region" description="Helical" evidence="8">
    <location>
        <begin position="427"/>
        <end position="444"/>
    </location>
</feature>
<evidence type="ECO:0000256" key="6">
    <source>
        <dbReference type="ARBA" id="ARBA00043993"/>
    </source>
</evidence>
<keyword evidence="3 8" id="KW-0812">Transmembrane</keyword>
<keyword evidence="12" id="KW-1185">Reference proteome</keyword>
<comment type="similarity">
    <text evidence="6">Belongs to the YccS/YhfK family.</text>
</comment>
<feature type="transmembrane region" description="Helical" evidence="8">
    <location>
        <begin position="500"/>
        <end position="518"/>
    </location>
</feature>
<dbReference type="EMBL" id="BAABKE010000002">
    <property type="protein sequence ID" value="GAA5095536.1"/>
    <property type="molecule type" value="Genomic_DNA"/>
</dbReference>
<dbReference type="PANTHER" id="PTHR30509">
    <property type="entry name" value="P-HYDROXYBENZOIC ACID EFFLUX PUMP SUBUNIT-RELATED"/>
    <property type="match status" value="1"/>
</dbReference>
<dbReference type="RefSeq" id="WP_345667048.1">
    <property type="nucleotide sequence ID" value="NZ_BAABKE010000002.1"/>
</dbReference>
<reference evidence="12" key="1">
    <citation type="journal article" date="2019" name="Int. J. Syst. Evol. Microbiol.">
        <title>The Global Catalogue of Microorganisms (GCM) 10K type strain sequencing project: providing services to taxonomists for standard genome sequencing and annotation.</title>
        <authorList>
            <consortium name="The Broad Institute Genomics Platform"/>
            <consortium name="The Broad Institute Genome Sequencing Center for Infectious Disease"/>
            <person name="Wu L."/>
            <person name="Ma J."/>
        </authorList>
    </citation>
    <scope>NUCLEOTIDE SEQUENCE [LARGE SCALE GENOMIC DNA]</scope>
    <source>
        <strain evidence="12">JCM 18424</strain>
    </source>
</reference>
<feature type="transmembrane region" description="Helical" evidence="8">
    <location>
        <begin position="450"/>
        <end position="467"/>
    </location>
</feature>
<organism evidence="11 12">
    <name type="scientific">Wohlfahrtiimonas larvae</name>
    <dbReference type="NCBI Taxonomy" id="1157986"/>
    <lineage>
        <taxon>Bacteria</taxon>
        <taxon>Pseudomonadati</taxon>
        <taxon>Pseudomonadota</taxon>
        <taxon>Gammaproteobacteria</taxon>
        <taxon>Cardiobacteriales</taxon>
        <taxon>Ignatzschineriaceae</taxon>
        <taxon>Wohlfahrtiimonas</taxon>
    </lineage>
</organism>
<evidence type="ECO:0000256" key="5">
    <source>
        <dbReference type="ARBA" id="ARBA00023136"/>
    </source>
</evidence>
<feature type="domain" description="Integral membrane protein YccS N-terminal" evidence="9">
    <location>
        <begin position="52"/>
        <end position="326"/>
    </location>
</feature>
<feature type="domain" description="Integral membrane bound transporter" evidence="10">
    <location>
        <begin position="399"/>
        <end position="512"/>
    </location>
</feature>
<protein>
    <recommendedName>
        <fullName evidence="13">FUSC family protein</fullName>
    </recommendedName>
</protein>
<dbReference type="InterPro" id="IPR049453">
    <property type="entry name" value="Memb_transporter_dom"/>
</dbReference>
<evidence type="ECO:0000256" key="2">
    <source>
        <dbReference type="ARBA" id="ARBA00022475"/>
    </source>
</evidence>
<feature type="transmembrane region" description="Helical" evidence="8">
    <location>
        <begin position="122"/>
        <end position="144"/>
    </location>
</feature>
<feature type="transmembrane region" description="Helical" evidence="8">
    <location>
        <begin position="373"/>
        <end position="391"/>
    </location>
</feature>
<dbReference type="Pfam" id="PF13515">
    <property type="entry name" value="FUSC_2"/>
    <property type="match status" value="1"/>
</dbReference>
<keyword evidence="7" id="KW-0175">Coiled coil</keyword>
<evidence type="ECO:0000256" key="1">
    <source>
        <dbReference type="ARBA" id="ARBA00004651"/>
    </source>
</evidence>
<feature type="transmembrane region" description="Helical" evidence="8">
    <location>
        <begin position="100"/>
        <end position="116"/>
    </location>
</feature>
<proteinExistence type="inferred from homology"/>
<evidence type="ECO:0000313" key="11">
    <source>
        <dbReference type="EMBL" id="GAA5095536.1"/>
    </source>
</evidence>
<dbReference type="Proteomes" id="UP001500631">
    <property type="component" value="Unassembled WGS sequence"/>
</dbReference>
<sequence length="667" mass="76600">MGLYKGIGVFLPVLIVYLLGGESKNLVTVGYASLTIGIADQIGSFKHKRNELLVTLLGTLLIAFYFAQFDGFSFLFIISLSIVVFFSNFISCFGIKANTIGFTFIFIAMITGRNTYEFTEYVIDFAFGSIFYVIYALIFAKYFADYILRQTLSACYISLSKYLRALSECYRQNSNLDKKFANLIESQTLLVADLQQVRDLLFRAPNRHDPKIIKMAGELTLLTDIYDRLVAPYQDFTTIRQSYENSDIQIFFRDLYTKAANNLDEMSMFTLGGGGMIRRLGFKAELRALEYELELLKNQNLNEEDQDAYHVLAAHYRKAWVMNRQLDKIRQLLLDQIEAPDLGDNFKKHISHSYWSWNILKENLSLSSDYMRFSIRTAIAMFCTLTFINLVLEQKQILGHSFWIAFTIMTLMRPGFSLTKERSRNRIIGTIMGCALVGIIISFHPPMSYIILYIFIGVVLSNALGNIDYKLSVMFTTLYVLLTLNIGIDISGLALAGERILDTAIGALIAIAFTIYFLPSWEKREAPRLADRIRFHTYDLLETLENVWIHRTIEPSDFYVKLKDTQALIIQLSNSLTRMQKEPQKFHGDFHYYNEFMIRQQSVLSQLAILGYSLDQLAKDPKDIPEFAELIMLTKMRLDPSIPSSENTKPFTGQELKPLIWMVEANT</sequence>
<evidence type="ECO:0000259" key="10">
    <source>
        <dbReference type="Pfam" id="PF13515"/>
    </source>
</evidence>
<evidence type="ECO:0000256" key="7">
    <source>
        <dbReference type="SAM" id="Coils"/>
    </source>
</evidence>
<evidence type="ECO:0000256" key="4">
    <source>
        <dbReference type="ARBA" id="ARBA00022989"/>
    </source>
</evidence>
<evidence type="ECO:0000256" key="3">
    <source>
        <dbReference type="ARBA" id="ARBA00022692"/>
    </source>
</evidence>
<keyword evidence="5 8" id="KW-0472">Membrane</keyword>
<feature type="transmembrane region" description="Helical" evidence="8">
    <location>
        <begin position="397"/>
        <end position="415"/>
    </location>
</feature>
<feature type="coiled-coil region" evidence="7">
    <location>
        <begin position="279"/>
        <end position="306"/>
    </location>
</feature>
<dbReference type="Pfam" id="PF12805">
    <property type="entry name" value="FUSC-like"/>
    <property type="match status" value="1"/>
</dbReference>
<dbReference type="InterPro" id="IPR032692">
    <property type="entry name" value="YccS_N"/>
</dbReference>
<evidence type="ECO:0000313" key="12">
    <source>
        <dbReference type="Proteomes" id="UP001500631"/>
    </source>
</evidence>
<name>A0ABP9MI30_9GAMM</name>
<evidence type="ECO:0000259" key="9">
    <source>
        <dbReference type="Pfam" id="PF12805"/>
    </source>
</evidence>
<gene>
    <name evidence="11" type="ORF">GCM10023338_05010</name>
</gene>